<proteinExistence type="predicted"/>
<dbReference type="CDD" id="cd02947">
    <property type="entry name" value="TRX_family"/>
    <property type="match status" value="1"/>
</dbReference>
<dbReference type="SUPFAM" id="SSF52833">
    <property type="entry name" value="Thioredoxin-like"/>
    <property type="match status" value="1"/>
</dbReference>
<evidence type="ECO:0000256" key="1">
    <source>
        <dbReference type="SAM" id="Phobius"/>
    </source>
</evidence>
<dbReference type="OrthoDB" id="1495530at2"/>
<dbReference type="AlphaFoldDB" id="A0A327ZED8"/>
<organism evidence="3 4">
    <name type="scientific">Actinoplanes lutulentus</name>
    <dbReference type="NCBI Taxonomy" id="1287878"/>
    <lineage>
        <taxon>Bacteria</taxon>
        <taxon>Bacillati</taxon>
        <taxon>Actinomycetota</taxon>
        <taxon>Actinomycetes</taxon>
        <taxon>Micromonosporales</taxon>
        <taxon>Micromonosporaceae</taxon>
        <taxon>Actinoplanes</taxon>
    </lineage>
</organism>
<keyword evidence="1" id="KW-1133">Transmembrane helix</keyword>
<feature type="transmembrane region" description="Helical" evidence="1">
    <location>
        <begin position="6"/>
        <end position="22"/>
    </location>
</feature>
<comment type="caution">
    <text evidence="3">The sequence shown here is derived from an EMBL/GenBank/DDBJ whole genome shotgun (WGS) entry which is preliminary data.</text>
</comment>
<keyword evidence="4" id="KW-1185">Reference proteome</keyword>
<dbReference type="GO" id="GO:0016853">
    <property type="term" value="F:isomerase activity"/>
    <property type="evidence" value="ECO:0007669"/>
    <property type="project" value="UniProtKB-KW"/>
</dbReference>
<keyword evidence="1" id="KW-0812">Transmembrane</keyword>
<keyword evidence="1" id="KW-0472">Membrane</keyword>
<sequence length="199" mass="20113">MDPVGVSAVAVVLVAGVAVGLWRRRTDGRLTAVSPVLSQAAAPVAGAGSGAVGLVGLASSADAAFAGDPVAAAAAVPAVAEPGDSAHSSDISGTRLSADLLKRLGVESAPATLLQFSTAFCAPCRAVRRVSDEVAALLPGVQHIEVDAESHLTEVRELDVWRTPTLFVLDADGRVIKRATGVPSKPQLIATLAEILPKS</sequence>
<name>A0A327ZED8_9ACTN</name>
<keyword evidence="3" id="KW-0413">Isomerase</keyword>
<evidence type="ECO:0000313" key="4">
    <source>
        <dbReference type="Proteomes" id="UP000249341"/>
    </source>
</evidence>
<dbReference type="Pfam" id="PF00085">
    <property type="entry name" value="Thioredoxin"/>
    <property type="match status" value="1"/>
</dbReference>
<reference evidence="3 4" key="1">
    <citation type="submission" date="2018-06" db="EMBL/GenBank/DDBJ databases">
        <title>Genomic Encyclopedia of Type Strains, Phase III (KMG-III): the genomes of soil and plant-associated and newly described type strains.</title>
        <authorList>
            <person name="Whitman W."/>
        </authorList>
    </citation>
    <scope>NUCLEOTIDE SEQUENCE [LARGE SCALE GENOMIC DNA]</scope>
    <source>
        <strain evidence="3 4">CGMCC 4.7090</strain>
    </source>
</reference>
<dbReference type="PROSITE" id="PS51352">
    <property type="entry name" value="THIOREDOXIN_2"/>
    <property type="match status" value="1"/>
</dbReference>
<evidence type="ECO:0000313" key="3">
    <source>
        <dbReference type="EMBL" id="RAK39625.1"/>
    </source>
</evidence>
<feature type="domain" description="Thioredoxin" evidence="2">
    <location>
        <begin position="64"/>
        <end position="197"/>
    </location>
</feature>
<dbReference type="Gene3D" id="3.40.30.10">
    <property type="entry name" value="Glutaredoxin"/>
    <property type="match status" value="1"/>
</dbReference>
<dbReference type="Proteomes" id="UP000249341">
    <property type="component" value="Unassembled WGS sequence"/>
</dbReference>
<dbReference type="InterPro" id="IPR036249">
    <property type="entry name" value="Thioredoxin-like_sf"/>
</dbReference>
<dbReference type="RefSeq" id="WP_111648845.1">
    <property type="nucleotide sequence ID" value="NZ_JACHWI010000001.1"/>
</dbReference>
<evidence type="ECO:0000259" key="2">
    <source>
        <dbReference type="PROSITE" id="PS51352"/>
    </source>
</evidence>
<protein>
    <submittedName>
        <fullName evidence="3">Thiol-disulfide isomerase/thioredoxin</fullName>
    </submittedName>
</protein>
<dbReference type="InterPro" id="IPR013766">
    <property type="entry name" value="Thioredoxin_domain"/>
</dbReference>
<gene>
    <name evidence="3" type="ORF">B0I29_104162</name>
</gene>
<accession>A0A327ZED8</accession>
<dbReference type="EMBL" id="QLMJ01000004">
    <property type="protein sequence ID" value="RAK39625.1"/>
    <property type="molecule type" value="Genomic_DNA"/>
</dbReference>